<evidence type="ECO:0000259" key="7">
    <source>
        <dbReference type="Pfam" id="PF08281"/>
    </source>
</evidence>
<dbReference type="InterPro" id="IPR013324">
    <property type="entry name" value="RNA_pol_sigma_r3/r4-like"/>
</dbReference>
<accession>A0ABT9P1S4</accession>
<protein>
    <submittedName>
        <fullName evidence="8">RNA polymerase sigma factor (Sigma-70 family)</fullName>
    </submittedName>
</protein>
<dbReference type="NCBIfam" id="TIGR02937">
    <property type="entry name" value="sigma70-ECF"/>
    <property type="match status" value="1"/>
</dbReference>
<gene>
    <name evidence="8" type="ORF">J2S57_002378</name>
</gene>
<dbReference type="EMBL" id="JAUSQZ010000001">
    <property type="protein sequence ID" value="MDP9826629.1"/>
    <property type="molecule type" value="Genomic_DNA"/>
</dbReference>
<reference evidence="8 9" key="1">
    <citation type="submission" date="2023-07" db="EMBL/GenBank/DDBJ databases">
        <title>Sequencing the genomes of 1000 actinobacteria strains.</title>
        <authorList>
            <person name="Klenk H.-P."/>
        </authorList>
    </citation>
    <scope>NUCLEOTIDE SEQUENCE [LARGE SCALE GENOMIC DNA]</scope>
    <source>
        <strain evidence="8 9">DSM 44388</strain>
    </source>
</reference>
<keyword evidence="5" id="KW-0804">Transcription</keyword>
<comment type="caution">
    <text evidence="8">The sequence shown here is derived from an EMBL/GenBank/DDBJ whole genome shotgun (WGS) entry which is preliminary data.</text>
</comment>
<dbReference type="Pfam" id="PF08281">
    <property type="entry name" value="Sigma70_r4_2"/>
    <property type="match status" value="1"/>
</dbReference>
<keyword evidence="3" id="KW-0731">Sigma factor</keyword>
<dbReference type="Pfam" id="PF04542">
    <property type="entry name" value="Sigma70_r2"/>
    <property type="match status" value="1"/>
</dbReference>
<evidence type="ECO:0000259" key="6">
    <source>
        <dbReference type="Pfam" id="PF04542"/>
    </source>
</evidence>
<evidence type="ECO:0000256" key="2">
    <source>
        <dbReference type="ARBA" id="ARBA00023015"/>
    </source>
</evidence>
<dbReference type="Gene3D" id="1.10.10.10">
    <property type="entry name" value="Winged helix-like DNA-binding domain superfamily/Winged helix DNA-binding domain"/>
    <property type="match status" value="1"/>
</dbReference>
<feature type="domain" description="RNA polymerase sigma-70 region 2" evidence="6">
    <location>
        <begin position="25"/>
        <end position="83"/>
    </location>
</feature>
<evidence type="ECO:0000256" key="1">
    <source>
        <dbReference type="ARBA" id="ARBA00010641"/>
    </source>
</evidence>
<dbReference type="InterPro" id="IPR036388">
    <property type="entry name" value="WH-like_DNA-bd_sf"/>
</dbReference>
<keyword evidence="9" id="KW-1185">Reference proteome</keyword>
<dbReference type="Proteomes" id="UP001235712">
    <property type="component" value="Unassembled WGS sequence"/>
</dbReference>
<dbReference type="PANTHER" id="PTHR43133">
    <property type="entry name" value="RNA POLYMERASE ECF-TYPE SIGMA FACTO"/>
    <property type="match status" value="1"/>
</dbReference>
<dbReference type="PANTHER" id="PTHR43133:SF50">
    <property type="entry name" value="ECF RNA POLYMERASE SIGMA FACTOR SIGM"/>
    <property type="match status" value="1"/>
</dbReference>
<keyword evidence="2" id="KW-0805">Transcription regulation</keyword>
<dbReference type="InterPro" id="IPR013249">
    <property type="entry name" value="RNA_pol_sigma70_r4_t2"/>
</dbReference>
<dbReference type="InterPro" id="IPR007627">
    <property type="entry name" value="RNA_pol_sigma70_r2"/>
</dbReference>
<dbReference type="InterPro" id="IPR013325">
    <property type="entry name" value="RNA_pol_sigma_r2"/>
</dbReference>
<keyword evidence="4" id="KW-0238">DNA-binding</keyword>
<comment type="similarity">
    <text evidence="1">Belongs to the sigma-70 factor family. ECF subfamily.</text>
</comment>
<organism evidence="8 9">
    <name type="scientific">Kineosporia succinea</name>
    <dbReference type="NCBI Taxonomy" id="84632"/>
    <lineage>
        <taxon>Bacteria</taxon>
        <taxon>Bacillati</taxon>
        <taxon>Actinomycetota</taxon>
        <taxon>Actinomycetes</taxon>
        <taxon>Kineosporiales</taxon>
        <taxon>Kineosporiaceae</taxon>
        <taxon>Kineosporia</taxon>
    </lineage>
</organism>
<dbReference type="SUPFAM" id="SSF88946">
    <property type="entry name" value="Sigma2 domain of RNA polymerase sigma factors"/>
    <property type="match status" value="1"/>
</dbReference>
<evidence type="ECO:0000256" key="5">
    <source>
        <dbReference type="ARBA" id="ARBA00023163"/>
    </source>
</evidence>
<evidence type="ECO:0000313" key="9">
    <source>
        <dbReference type="Proteomes" id="UP001235712"/>
    </source>
</evidence>
<dbReference type="InterPro" id="IPR014284">
    <property type="entry name" value="RNA_pol_sigma-70_dom"/>
</dbReference>
<evidence type="ECO:0000256" key="4">
    <source>
        <dbReference type="ARBA" id="ARBA00023125"/>
    </source>
</evidence>
<dbReference type="InterPro" id="IPR039425">
    <property type="entry name" value="RNA_pol_sigma-70-like"/>
</dbReference>
<dbReference type="RefSeq" id="WP_307241624.1">
    <property type="nucleotide sequence ID" value="NZ_JAUSQZ010000001.1"/>
</dbReference>
<feature type="domain" description="RNA polymerase sigma factor 70 region 4 type 2" evidence="7">
    <location>
        <begin position="106"/>
        <end position="158"/>
    </location>
</feature>
<evidence type="ECO:0000313" key="8">
    <source>
        <dbReference type="EMBL" id="MDP9826629.1"/>
    </source>
</evidence>
<dbReference type="SUPFAM" id="SSF88659">
    <property type="entry name" value="Sigma3 and sigma4 domains of RNA polymerase sigma factors"/>
    <property type="match status" value="1"/>
</dbReference>
<sequence length="169" mass="18869">MTDVGSAAPSAAGDYESLFPELWRKAYVVAYQVLGSQAQAEDAAQEAMAKAYSWWGRIRKSPHGWVAKTAYTQAIDIARRQVRHREVLGADDPERPSRDPRVEDRMDLTAAIERLPRRQREVIVLRYLADQSEADTASALGMRVTTVRKHAQRGLATLGGHLATQVREV</sequence>
<dbReference type="Gene3D" id="1.10.1740.10">
    <property type="match status" value="1"/>
</dbReference>
<evidence type="ECO:0000256" key="3">
    <source>
        <dbReference type="ARBA" id="ARBA00023082"/>
    </source>
</evidence>
<name>A0ABT9P1S4_9ACTN</name>
<dbReference type="CDD" id="cd06171">
    <property type="entry name" value="Sigma70_r4"/>
    <property type="match status" value="1"/>
</dbReference>
<proteinExistence type="inferred from homology"/>